<reference evidence="1" key="1">
    <citation type="submission" date="2023-07" db="EMBL/GenBank/DDBJ databases">
        <title>Black Yeasts Isolated from many extreme environments.</title>
        <authorList>
            <person name="Coleine C."/>
            <person name="Stajich J.E."/>
            <person name="Selbmann L."/>
        </authorList>
    </citation>
    <scope>NUCLEOTIDE SEQUENCE</scope>
    <source>
        <strain evidence="1">CCFEE 5714</strain>
    </source>
</reference>
<dbReference type="EMBL" id="JAUTXU010000098">
    <property type="protein sequence ID" value="KAK3708760.1"/>
    <property type="molecule type" value="Genomic_DNA"/>
</dbReference>
<gene>
    <name evidence="1" type="ORF">LTR37_011281</name>
</gene>
<keyword evidence="2" id="KW-1185">Reference proteome</keyword>
<comment type="caution">
    <text evidence="1">The sequence shown here is derived from an EMBL/GenBank/DDBJ whole genome shotgun (WGS) entry which is preliminary data.</text>
</comment>
<accession>A0ACC3N591</accession>
<evidence type="ECO:0000313" key="2">
    <source>
        <dbReference type="Proteomes" id="UP001281147"/>
    </source>
</evidence>
<organism evidence="1 2">
    <name type="scientific">Vermiconidia calcicola</name>
    <dbReference type="NCBI Taxonomy" id="1690605"/>
    <lineage>
        <taxon>Eukaryota</taxon>
        <taxon>Fungi</taxon>
        <taxon>Dikarya</taxon>
        <taxon>Ascomycota</taxon>
        <taxon>Pezizomycotina</taxon>
        <taxon>Dothideomycetes</taxon>
        <taxon>Dothideomycetidae</taxon>
        <taxon>Mycosphaerellales</taxon>
        <taxon>Extremaceae</taxon>
        <taxon>Vermiconidia</taxon>
    </lineage>
</organism>
<sequence>MKTSTFAASAACLFSYGAAQQFVMYTPGGDDTSVQRADPIITRGKLSQHVHQIFGADGFSPSLSYGSSQQSSCTTVGDSAGNGNAADLSNYWHPALYMEAKDGSGYIKVPTAGHKLYYKNAGVGKMREPFEFPQGFQMIAGNPFLRGPDADAQRQNITQWICHSNSGRNQGTDGGFPTGVTDCDAYPGFNGAIHFPHCWNGDDFDPANPSAHVVPPTGDIENGECPSSHPTRLPHIFIENQFDVHAVVDKVKPDSFVLAMGDNTGYGWHADFFNGWTDGAIPALLESCPQGAYGNQNVGDCPTFEKSNVKMDACKLKTTYKENVLTPGKALPGCNPISDTNPAPYYDTAPLGTASTSCKLSGGAQPPSDGSSSQVGGASSSSAASSAMPSGGSSSKAGGASSSSPASSSTLATLTKPTTTAKPTTGKPATAKPTTAKPTTAKPTTAKPTSAAAEPTQTQTDDMCPSANGKKLTKHGKTFKVECGIDRYGNDLKMVEASDLDTCISACAKTSGCVDVSLQGTMCYLKSTAGAKSQNSGVNGAKLVSSGGKHRHGKKHALH</sequence>
<protein>
    <submittedName>
        <fullName evidence="1">Uncharacterized protein</fullName>
    </submittedName>
</protein>
<name>A0ACC3N591_9PEZI</name>
<evidence type="ECO:0000313" key="1">
    <source>
        <dbReference type="EMBL" id="KAK3708760.1"/>
    </source>
</evidence>
<dbReference type="Proteomes" id="UP001281147">
    <property type="component" value="Unassembled WGS sequence"/>
</dbReference>
<proteinExistence type="predicted"/>